<evidence type="ECO:0000313" key="8">
    <source>
        <dbReference type="Proteomes" id="UP000450917"/>
    </source>
</evidence>
<keyword evidence="8" id="KW-1185">Reference proteome</keyword>
<feature type="transmembrane region" description="Helical" evidence="6">
    <location>
        <begin position="215"/>
        <end position="233"/>
    </location>
</feature>
<feature type="transmembrane region" description="Helical" evidence="6">
    <location>
        <begin position="121"/>
        <end position="141"/>
    </location>
</feature>
<evidence type="ECO:0000256" key="3">
    <source>
        <dbReference type="ARBA" id="ARBA00022692"/>
    </source>
</evidence>
<accession>A0A7X3CRK9</accession>
<name>A0A7X3CRK9_9BACL</name>
<comment type="caution">
    <text evidence="7">The sequence shown here is derived from an EMBL/GenBank/DDBJ whole genome shotgun (WGS) entry which is preliminary data.</text>
</comment>
<reference evidence="7 8" key="1">
    <citation type="submission" date="2019-11" db="EMBL/GenBank/DDBJ databases">
        <title>Draft genome sequences of five Paenibacillus species of dairy origin.</title>
        <authorList>
            <person name="Olajide A.M."/>
            <person name="Chen S."/>
            <person name="Lapointe G."/>
        </authorList>
    </citation>
    <scope>NUCLEOTIDE SEQUENCE [LARGE SCALE GENOMIC DNA]</scope>
    <source>
        <strain evidence="7 8">2CS3</strain>
    </source>
</reference>
<feature type="transmembrane region" description="Helical" evidence="6">
    <location>
        <begin position="46"/>
        <end position="65"/>
    </location>
</feature>
<dbReference type="AlphaFoldDB" id="A0A7X3CRK9"/>
<proteinExistence type="predicted"/>
<dbReference type="Proteomes" id="UP000450917">
    <property type="component" value="Unassembled WGS sequence"/>
</dbReference>
<dbReference type="PANTHER" id="PTHR32196">
    <property type="entry name" value="ABC TRANSPORTER PERMEASE PROTEIN YPHD-RELATED-RELATED"/>
    <property type="match status" value="1"/>
</dbReference>
<evidence type="ECO:0000256" key="1">
    <source>
        <dbReference type="ARBA" id="ARBA00004651"/>
    </source>
</evidence>
<dbReference type="GO" id="GO:0005886">
    <property type="term" value="C:plasma membrane"/>
    <property type="evidence" value="ECO:0007669"/>
    <property type="project" value="UniProtKB-SubCell"/>
</dbReference>
<dbReference type="InterPro" id="IPR001851">
    <property type="entry name" value="ABC_transp_permease"/>
</dbReference>
<keyword evidence="5 6" id="KW-0472">Membrane</keyword>
<feature type="transmembrane region" description="Helical" evidence="6">
    <location>
        <begin position="96"/>
        <end position="115"/>
    </location>
</feature>
<evidence type="ECO:0000256" key="6">
    <source>
        <dbReference type="SAM" id="Phobius"/>
    </source>
</evidence>
<organism evidence="7 8">
    <name type="scientific">Paenibacillus validus</name>
    <dbReference type="NCBI Taxonomy" id="44253"/>
    <lineage>
        <taxon>Bacteria</taxon>
        <taxon>Bacillati</taxon>
        <taxon>Bacillota</taxon>
        <taxon>Bacilli</taxon>
        <taxon>Bacillales</taxon>
        <taxon>Paenibacillaceae</taxon>
        <taxon>Paenibacillus</taxon>
    </lineage>
</organism>
<keyword evidence="4 6" id="KW-1133">Transmembrane helix</keyword>
<protein>
    <submittedName>
        <fullName evidence="7">Ribose ABC transporter permease</fullName>
    </submittedName>
</protein>
<comment type="subcellular location">
    <subcellularLocation>
        <location evidence="1">Cell membrane</location>
        <topology evidence="1">Multi-pass membrane protein</topology>
    </subcellularLocation>
</comment>
<dbReference type="RefSeq" id="WP_127610795.1">
    <property type="nucleotide sequence ID" value="NZ_JARTHK010000049.1"/>
</dbReference>
<keyword evidence="2" id="KW-1003">Cell membrane</keyword>
<feature type="transmembrane region" description="Helical" evidence="6">
    <location>
        <begin position="17"/>
        <end position="39"/>
    </location>
</feature>
<evidence type="ECO:0000256" key="5">
    <source>
        <dbReference type="ARBA" id="ARBA00023136"/>
    </source>
</evidence>
<evidence type="ECO:0000313" key="7">
    <source>
        <dbReference type="EMBL" id="MUG69821.1"/>
    </source>
</evidence>
<keyword evidence="3 6" id="KW-0812">Transmembrane</keyword>
<feature type="transmembrane region" description="Helical" evidence="6">
    <location>
        <begin position="254"/>
        <end position="282"/>
    </location>
</feature>
<gene>
    <name evidence="7" type="ORF">GNP93_03915</name>
</gene>
<dbReference type="CDD" id="cd06579">
    <property type="entry name" value="TM_PBP1_transp_AraH_like"/>
    <property type="match status" value="1"/>
</dbReference>
<dbReference type="EMBL" id="WNZX01000002">
    <property type="protein sequence ID" value="MUG69821.1"/>
    <property type="molecule type" value="Genomic_DNA"/>
</dbReference>
<dbReference type="Pfam" id="PF02653">
    <property type="entry name" value="BPD_transp_2"/>
    <property type="match status" value="1"/>
</dbReference>
<evidence type="ECO:0000256" key="2">
    <source>
        <dbReference type="ARBA" id="ARBA00022475"/>
    </source>
</evidence>
<feature type="transmembrane region" description="Helical" evidence="6">
    <location>
        <begin position="294"/>
        <end position="310"/>
    </location>
</feature>
<sequence>MSTITNKLLPIFHREGIGVSMILILLFLFLSVSSPYFLTAENLSNLLLQSVFILIVAFGTMFVLTMGGIDLSVGSILGLCGGVSGWLMVHGTNMWLAILAGLALGTLIGLFNGIIITRLRISPFLATFAMLYIARGLLFLLTSKEPIRNFASQEFKFIAQGYVLGIPSPVWIALIIFLLCYFLFSFTKFGRFVVAVGSNKEAAHLSGISTNNINIRVYALSGLLAAASGIMLTSRLTSVQPLMGTNYELDAISAAVIGGTSMFGGKGSVVGVAVGSTILALISNGLDLLSVNQFYRLIITGLIILIAVGAERMTSSRAD</sequence>
<evidence type="ECO:0000256" key="4">
    <source>
        <dbReference type="ARBA" id="ARBA00022989"/>
    </source>
</evidence>
<feature type="transmembrane region" description="Helical" evidence="6">
    <location>
        <begin position="162"/>
        <end position="184"/>
    </location>
</feature>
<dbReference type="PANTHER" id="PTHR32196:SF72">
    <property type="entry name" value="RIBOSE IMPORT PERMEASE PROTEIN RBSC"/>
    <property type="match status" value="1"/>
</dbReference>
<dbReference type="GO" id="GO:0022857">
    <property type="term" value="F:transmembrane transporter activity"/>
    <property type="evidence" value="ECO:0007669"/>
    <property type="project" value="InterPro"/>
</dbReference>